<dbReference type="GO" id="GO:0003723">
    <property type="term" value="F:RNA binding"/>
    <property type="evidence" value="ECO:0007669"/>
    <property type="project" value="InterPro"/>
</dbReference>
<comment type="caution">
    <text evidence="1">The sequence shown here is derived from an EMBL/GenBank/DDBJ whole genome shotgun (WGS) entry which is preliminary data.</text>
</comment>
<evidence type="ECO:0008006" key="3">
    <source>
        <dbReference type="Google" id="ProtNLM"/>
    </source>
</evidence>
<dbReference type="InterPro" id="IPR042214">
    <property type="entry name" value="TruD_catalytic"/>
</dbReference>
<dbReference type="PANTHER" id="PTHR13326:SF21">
    <property type="entry name" value="PSEUDOURIDYLATE SYNTHASE PUS7L"/>
    <property type="match status" value="1"/>
</dbReference>
<name>A0A7J6TPH4_PEROL</name>
<dbReference type="GO" id="GO:0009982">
    <property type="term" value="F:pseudouridine synthase activity"/>
    <property type="evidence" value="ECO:0007669"/>
    <property type="project" value="InterPro"/>
</dbReference>
<accession>A0A7J6TPH4</accession>
<dbReference type="GO" id="GO:0001522">
    <property type="term" value="P:pseudouridine synthesis"/>
    <property type="evidence" value="ECO:0007669"/>
    <property type="project" value="InterPro"/>
</dbReference>
<evidence type="ECO:0000313" key="2">
    <source>
        <dbReference type="Proteomes" id="UP000574390"/>
    </source>
</evidence>
<dbReference type="InterPro" id="IPR020103">
    <property type="entry name" value="PsdUridine_synth_cat_dom_sf"/>
</dbReference>
<evidence type="ECO:0000313" key="1">
    <source>
        <dbReference type="EMBL" id="KAF4746747.1"/>
    </source>
</evidence>
<dbReference type="GO" id="GO:0005634">
    <property type="term" value="C:nucleus"/>
    <property type="evidence" value="ECO:0007669"/>
    <property type="project" value="TreeGrafter"/>
</dbReference>
<dbReference type="SUPFAM" id="SSF55120">
    <property type="entry name" value="Pseudouridine synthase"/>
    <property type="match status" value="1"/>
</dbReference>
<dbReference type="EMBL" id="JABANM010005938">
    <property type="protein sequence ID" value="KAF4746747.1"/>
    <property type="molecule type" value="Genomic_DNA"/>
</dbReference>
<dbReference type="Gene3D" id="3.30.2350.20">
    <property type="entry name" value="TruD, catalytic domain"/>
    <property type="match status" value="1"/>
</dbReference>
<dbReference type="Proteomes" id="UP000574390">
    <property type="component" value="Unassembled WGS sequence"/>
</dbReference>
<sequence>ALQRLKTLPRPIQEKLKLWKKLLEYVGDDADEPKYREAVKHLNLPKAMLHLFPTAYSACLWNRLASRRIRDGGLCVRVGDLVAVGAGANFERLKRVESDEEACQYTINDIRSPQLGLQREGICPARDAGVDVQQLYGDLVEDSIERGEAPARAREELKHDLTELLACRIRNVSIARPLVVKPLAMSARQEIGKSPMERPNLILEFYLPRGSYATSLLREIGVADPSSAVQK</sequence>
<dbReference type="AlphaFoldDB" id="A0A7J6TPH4"/>
<feature type="non-terminal residue" evidence="1">
    <location>
        <position position="1"/>
    </location>
</feature>
<dbReference type="InterPro" id="IPR001656">
    <property type="entry name" value="PsdUridine_synth_TruD"/>
</dbReference>
<dbReference type="PANTHER" id="PTHR13326">
    <property type="entry name" value="TRNA PSEUDOURIDINE SYNTHASE D"/>
    <property type="match status" value="1"/>
</dbReference>
<proteinExistence type="predicted"/>
<reference evidence="1 2" key="1">
    <citation type="submission" date="2020-04" db="EMBL/GenBank/DDBJ databases">
        <title>Perkinsus olseni comparative genomics.</title>
        <authorList>
            <person name="Bogema D.R."/>
        </authorList>
    </citation>
    <scope>NUCLEOTIDE SEQUENCE [LARGE SCALE GENOMIC DNA]</scope>
    <source>
        <strain evidence="1">ATCC PRA-205</strain>
    </source>
</reference>
<organism evidence="1 2">
    <name type="scientific">Perkinsus olseni</name>
    <name type="common">Perkinsus atlanticus</name>
    <dbReference type="NCBI Taxonomy" id="32597"/>
    <lineage>
        <taxon>Eukaryota</taxon>
        <taxon>Sar</taxon>
        <taxon>Alveolata</taxon>
        <taxon>Perkinsozoa</taxon>
        <taxon>Perkinsea</taxon>
        <taxon>Perkinsida</taxon>
        <taxon>Perkinsidae</taxon>
        <taxon>Perkinsus</taxon>
    </lineage>
</organism>
<protein>
    <recommendedName>
        <fullName evidence="3">Multisubstrate pseudouridine synthase 7</fullName>
    </recommendedName>
</protein>
<gene>
    <name evidence="1" type="ORF">FOZ62_005153</name>
</gene>